<dbReference type="InterPro" id="IPR002716">
    <property type="entry name" value="PIN_dom"/>
</dbReference>
<proteinExistence type="inferred from homology"/>
<dbReference type="CDD" id="cd18753">
    <property type="entry name" value="PIN_VapC4-5_FitB-like"/>
    <property type="match status" value="1"/>
</dbReference>
<keyword evidence="6" id="KW-0460">Magnesium</keyword>
<comment type="cofactor">
    <cofactor evidence="1">
        <name>Mg(2+)</name>
        <dbReference type="ChEBI" id="CHEBI:18420"/>
    </cofactor>
</comment>
<dbReference type="AlphaFoldDB" id="A0A1F7XZD8"/>
<comment type="similarity">
    <text evidence="7">Belongs to the PINc/VapC protein family.</text>
</comment>
<dbReference type="Pfam" id="PF01850">
    <property type="entry name" value="PIN"/>
    <property type="match status" value="1"/>
</dbReference>
<dbReference type="Gene3D" id="3.40.50.1010">
    <property type="entry name" value="5'-nuclease"/>
    <property type="match status" value="1"/>
</dbReference>
<evidence type="ECO:0000256" key="7">
    <source>
        <dbReference type="ARBA" id="ARBA00038093"/>
    </source>
</evidence>
<evidence type="ECO:0000256" key="5">
    <source>
        <dbReference type="ARBA" id="ARBA00022801"/>
    </source>
</evidence>
<evidence type="ECO:0000259" key="8">
    <source>
        <dbReference type="Pfam" id="PF01850"/>
    </source>
</evidence>
<gene>
    <name evidence="9" type="ORF">A2714_01645</name>
</gene>
<sequence>MKRIFVDTNAYSLLLRGDKKIESEISVSDEVLISVISLGEIYFGYYQGGLLQKNLENLDAFLGKDSVLTVKVNKNISFIYGQTKYELEKKGVPIPSNDIWIAASCIETDSVLITYDRHFLNIPKVKVWKKLT</sequence>
<evidence type="ECO:0000256" key="4">
    <source>
        <dbReference type="ARBA" id="ARBA00022723"/>
    </source>
</evidence>
<dbReference type="EMBL" id="MGGE01000042">
    <property type="protein sequence ID" value="OGM20401.1"/>
    <property type="molecule type" value="Genomic_DNA"/>
</dbReference>
<protein>
    <recommendedName>
        <fullName evidence="8">PIN domain-containing protein</fullName>
    </recommendedName>
</protein>
<evidence type="ECO:0000256" key="1">
    <source>
        <dbReference type="ARBA" id="ARBA00001946"/>
    </source>
</evidence>
<keyword evidence="4" id="KW-0479">Metal-binding</keyword>
<evidence type="ECO:0000313" key="10">
    <source>
        <dbReference type="Proteomes" id="UP000178419"/>
    </source>
</evidence>
<dbReference type="GO" id="GO:0016787">
    <property type="term" value="F:hydrolase activity"/>
    <property type="evidence" value="ECO:0007669"/>
    <property type="project" value="UniProtKB-KW"/>
</dbReference>
<dbReference type="SUPFAM" id="SSF88723">
    <property type="entry name" value="PIN domain-like"/>
    <property type="match status" value="1"/>
</dbReference>
<evidence type="ECO:0000256" key="6">
    <source>
        <dbReference type="ARBA" id="ARBA00022842"/>
    </source>
</evidence>
<organism evidence="9 10">
    <name type="scientific">Candidatus Woesebacteria bacterium RIFCSPHIGHO2_01_FULL_38_9</name>
    <dbReference type="NCBI Taxonomy" id="1802492"/>
    <lineage>
        <taxon>Bacteria</taxon>
        <taxon>Candidatus Woeseibacteriota</taxon>
    </lineage>
</organism>
<reference evidence="9 10" key="1">
    <citation type="journal article" date="2016" name="Nat. Commun.">
        <title>Thousands of microbial genomes shed light on interconnected biogeochemical processes in an aquifer system.</title>
        <authorList>
            <person name="Anantharaman K."/>
            <person name="Brown C.T."/>
            <person name="Hug L.A."/>
            <person name="Sharon I."/>
            <person name="Castelle C.J."/>
            <person name="Probst A.J."/>
            <person name="Thomas B.C."/>
            <person name="Singh A."/>
            <person name="Wilkins M.J."/>
            <person name="Karaoz U."/>
            <person name="Brodie E.L."/>
            <person name="Williams K.H."/>
            <person name="Hubbard S.S."/>
            <person name="Banfield J.F."/>
        </authorList>
    </citation>
    <scope>NUCLEOTIDE SEQUENCE [LARGE SCALE GENOMIC DNA]</scope>
</reference>
<dbReference type="GO" id="GO:0004518">
    <property type="term" value="F:nuclease activity"/>
    <property type="evidence" value="ECO:0007669"/>
    <property type="project" value="UniProtKB-KW"/>
</dbReference>
<dbReference type="GO" id="GO:0046872">
    <property type="term" value="F:metal ion binding"/>
    <property type="evidence" value="ECO:0007669"/>
    <property type="project" value="UniProtKB-KW"/>
</dbReference>
<evidence type="ECO:0000313" key="9">
    <source>
        <dbReference type="EMBL" id="OGM20401.1"/>
    </source>
</evidence>
<evidence type="ECO:0000256" key="2">
    <source>
        <dbReference type="ARBA" id="ARBA00022649"/>
    </source>
</evidence>
<dbReference type="InterPro" id="IPR050556">
    <property type="entry name" value="Type_II_TA_system_RNase"/>
</dbReference>
<evidence type="ECO:0000256" key="3">
    <source>
        <dbReference type="ARBA" id="ARBA00022722"/>
    </source>
</evidence>
<dbReference type="Proteomes" id="UP000178419">
    <property type="component" value="Unassembled WGS sequence"/>
</dbReference>
<name>A0A1F7XZD8_9BACT</name>
<keyword evidence="5" id="KW-0378">Hydrolase</keyword>
<dbReference type="PANTHER" id="PTHR33653:SF1">
    <property type="entry name" value="RIBONUCLEASE VAPC2"/>
    <property type="match status" value="1"/>
</dbReference>
<dbReference type="PANTHER" id="PTHR33653">
    <property type="entry name" value="RIBONUCLEASE VAPC2"/>
    <property type="match status" value="1"/>
</dbReference>
<comment type="caution">
    <text evidence="9">The sequence shown here is derived from an EMBL/GenBank/DDBJ whole genome shotgun (WGS) entry which is preliminary data.</text>
</comment>
<keyword evidence="3" id="KW-0540">Nuclease</keyword>
<accession>A0A1F7XZD8</accession>
<dbReference type="InterPro" id="IPR029060">
    <property type="entry name" value="PIN-like_dom_sf"/>
</dbReference>
<keyword evidence="2" id="KW-1277">Toxin-antitoxin system</keyword>
<feature type="domain" description="PIN" evidence="8">
    <location>
        <begin position="4"/>
        <end position="124"/>
    </location>
</feature>